<protein>
    <submittedName>
        <fullName evidence="8">Fe2+-dependent dioxygenase</fullName>
    </submittedName>
</protein>
<dbReference type="Gene3D" id="2.60.120.620">
    <property type="entry name" value="q2cbj1_9rhob like domain"/>
    <property type="match status" value="1"/>
</dbReference>
<dbReference type="InterPro" id="IPR044862">
    <property type="entry name" value="Pro_4_hyd_alph_FE2OG_OXY"/>
</dbReference>
<sequence length="224" mass="24969">MYTYINELLTASEVDQIAGIVTKTTFVSGAATASGAAKNVKNNEQLQMNDTQLQNINYIIQNALVKSPLFREATFVRHILPFMVSRYLPGMEYGWHVDSPLMSGGGGTIRADLSTTIFLNDPAEYEGGELEIESDSGLQKFKLPKGHAIVYPTTKLHRVAPVTQGVRLVAVSWIQSFVKDTEKRDLLFQLKALQEVLNQQQQGSQVHLSSQQLYSNLLRMFCEA</sequence>
<evidence type="ECO:0000256" key="4">
    <source>
        <dbReference type="ARBA" id="ARBA00022964"/>
    </source>
</evidence>
<keyword evidence="5" id="KW-0560">Oxidoreductase</keyword>
<accession>A0A9X1XAS4</accession>
<evidence type="ECO:0000256" key="6">
    <source>
        <dbReference type="ARBA" id="ARBA00023004"/>
    </source>
</evidence>
<evidence type="ECO:0000256" key="2">
    <source>
        <dbReference type="ARBA" id="ARBA00022723"/>
    </source>
</evidence>
<evidence type="ECO:0000259" key="7">
    <source>
        <dbReference type="PROSITE" id="PS51471"/>
    </source>
</evidence>
<dbReference type="Gene3D" id="4.10.860.20">
    <property type="entry name" value="Rabenosyn, Rab binding domain"/>
    <property type="match status" value="1"/>
</dbReference>
<keyword evidence="2" id="KW-0479">Metal-binding</keyword>
<dbReference type="Pfam" id="PF13640">
    <property type="entry name" value="2OG-FeII_Oxy_3"/>
    <property type="match status" value="1"/>
</dbReference>
<dbReference type="GO" id="GO:0006879">
    <property type="term" value="P:intracellular iron ion homeostasis"/>
    <property type="evidence" value="ECO:0007669"/>
    <property type="project" value="TreeGrafter"/>
</dbReference>
<dbReference type="PANTHER" id="PTHR41536">
    <property type="entry name" value="PKHD-TYPE HYDROXYLASE YBIX"/>
    <property type="match status" value="1"/>
</dbReference>
<keyword evidence="9" id="KW-1185">Reference proteome</keyword>
<organism evidence="8 9">
    <name type="scientific">Mucilaginibacter straminoryzae</name>
    <dbReference type="NCBI Taxonomy" id="2932774"/>
    <lineage>
        <taxon>Bacteria</taxon>
        <taxon>Pseudomonadati</taxon>
        <taxon>Bacteroidota</taxon>
        <taxon>Sphingobacteriia</taxon>
        <taxon>Sphingobacteriales</taxon>
        <taxon>Sphingobacteriaceae</taxon>
        <taxon>Mucilaginibacter</taxon>
    </lineage>
</organism>
<evidence type="ECO:0000256" key="3">
    <source>
        <dbReference type="ARBA" id="ARBA00022896"/>
    </source>
</evidence>
<dbReference type="GO" id="GO:0016706">
    <property type="term" value="F:2-oxoglutarate-dependent dioxygenase activity"/>
    <property type="evidence" value="ECO:0007669"/>
    <property type="project" value="InterPro"/>
</dbReference>
<gene>
    <name evidence="8" type="ORF">MUY27_16675</name>
</gene>
<dbReference type="EMBL" id="JALJEJ010000009">
    <property type="protein sequence ID" value="MCJ8211354.1"/>
    <property type="molecule type" value="Genomic_DNA"/>
</dbReference>
<dbReference type="Proteomes" id="UP001139450">
    <property type="component" value="Unassembled WGS sequence"/>
</dbReference>
<dbReference type="GO" id="GO:0005506">
    <property type="term" value="F:iron ion binding"/>
    <property type="evidence" value="ECO:0007669"/>
    <property type="project" value="InterPro"/>
</dbReference>
<dbReference type="SMART" id="SM00702">
    <property type="entry name" value="P4Hc"/>
    <property type="match status" value="1"/>
</dbReference>
<dbReference type="AlphaFoldDB" id="A0A9X1XAS4"/>
<dbReference type="HAMAP" id="MF_00657">
    <property type="entry name" value="Hydroxyl_YbiX"/>
    <property type="match status" value="1"/>
</dbReference>
<dbReference type="PROSITE" id="PS51471">
    <property type="entry name" value="FE2OG_OXY"/>
    <property type="match status" value="1"/>
</dbReference>
<evidence type="ECO:0000256" key="5">
    <source>
        <dbReference type="ARBA" id="ARBA00023002"/>
    </source>
</evidence>
<dbReference type="InterPro" id="IPR023550">
    <property type="entry name" value="PKHD_hydroxylase"/>
</dbReference>
<keyword evidence="6" id="KW-0408">Iron</keyword>
<dbReference type="NCBIfam" id="NF003975">
    <property type="entry name" value="PRK05467.1-4"/>
    <property type="match status" value="1"/>
</dbReference>
<evidence type="ECO:0000313" key="8">
    <source>
        <dbReference type="EMBL" id="MCJ8211354.1"/>
    </source>
</evidence>
<dbReference type="InterPro" id="IPR006620">
    <property type="entry name" value="Pro_4_hyd_alph"/>
</dbReference>
<dbReference type="PANTHER" id="PTHR41536:SF1">
    <property type="entry name" value="PKHD-TYPE HYDROXYLASE YBIX"/>
    <property type="match status" value="1"/>
</dbReference>
<comment type="cofactor">
    <cofactor evidence="1">
        <name>L-ascorbate</name>
        <dbReference type="ChEBI" id="CHEBI:38290"/>
    </cofactor>
</comment>
<keyword evidence="4 8" id="KW-0223">Dioxygenase</keyword>
<dbReference type="InterPro" id="IPR005123">
    <property type="entry name" value="Oxoglu/Fe-dep_dioxygenase_dom"/>
</dbReference>
<dbReference type="GO" id="GO:0006974">
    <property type="term" value="P:DNA damage response"/>
    <property type="evidence" value="ECO:0007669"/>
    <property type="project" value="TreeGrafter"/>
</dbReference>
<reference evidence="8" key="1">
    <citation type="submission" date="2022-04" db="EMBL/GenBank/DDBJ databases">
        <title>Mucilaginibacter sp. RS28 isolated from freshwater.</title>
        <authorList>
            <person name="Ko S.-R."/>
        </authorList>
    </citation>
    <scope>NUCLEOTIDE SEQUENCE</scope>
    <source>
        <strain evidence="8">RS28</strain>
    </source>
</reference>
<name>A0A9X1XAS4_9SPHI</name>
<dbReference type="NCBIfam" id="NF003974">
    <property type="entry name" value="PRK05467.1-3"/>
    <property type="match status" value="1"/>
</dbReference>
<feature type="domain" description="Fe2OG dioxygenase" evidence="7">
    <location>
        <begin position="78"/>
        <end position="176"/>
    </location>
</feature>
<evidence type="ECO:0000256" key="1">
    <source>
        <dbReference type="ARBA" id="ARBA00001961"/>
    </source>
</evidence>
<proteinExistence type="inferred from homology"/>
<dbReference type="RefSeq" id="WP_245131893.1">
    <property type="nucleotide sequence ID" value="NZ_JALJEJ010000009.1"/>
</dbReference>
<keyword evidence="3" id="KW-0847">Vitamin C</keyword>
<dbReference type="GO" id="GO:0031418">
    <property type="term" value="F:L-ascorbic acid binding"/>
    <property type="evidence" value="ECO:0007669"/>
    <property type="project" value="UniProtKB-KW"/>
</dbReference>
<comment type="caution">
    <text evidence="8">The sequence shown here is derived from an EMBL/GenBank/DDBJ whole genome shotgun (WGS) entry which is preliminary data.</text>
</comment>
<evidence type="ECO:0000313" key="9">
    <source>
        <dbReference type="Proteomes" id="UP001139450"/>
    </source>
</evidence>